<feature type="domain" description="Helicase ATP-binding" evidence="5">
    <location>
        <begin position="30"/>
        <end position="183"/>
    </location>
</feature>
<comment type="caution">
    <text evidence="6">The sequence shown here is derived from an EMBL/GenBank/DDBJ whole genome shotgun (WGS) entry which is preliminary data.</text>
</comment>
<dbReference type="EMBL" id="BBMR01000007">
    <property type="protein sequence ID" value="GAL21020.1"/>
    <property type="molecule type" value="Genomic_DNA"/>
</dbReference>
<dbReference type="SUPFAM" id="SSF52540">
    <property type="entry name" value="P-loop containing nucleoside triphosphate hydrolases"/>
    <property type="match status" value="1"/>
</dbReference>
<keyword evidence="4" id="KW-0067">ATP-binding</keyword>
<dbReference type="SMART" id="SM00487">
    <property type="entry name" value="DEXDc"/>
    <property type="match status" value="1"/>
</dbReference>
<dbReference type="GO" id="GO:0005524">
    <property type="term" value="F:ATP binding"/>
    <property type="evidence" value="ECO:0007669"/>
    <property type="project" value="UniProtKB-KW"/>
</dbReference>
<dbReference type="AlphaFoldDB" id="A0A090S003"/>
<dbReference type="Gene3D" id="3.40.50.300">
    <property type="entry name" value="P-loop containing nucleotide triphosphate hydrolases"/>
    <property type="match status" value="2"/>
</dbReference>
<proteinExistence type="predicted"/>
<dbReference type="GO" id="GO:0003676">
    <property type="term" value="F:nucleic acid binding"/>
    <property type="evidence" value="ECO:0007669"/>
    <property type="project" value="InterPro"/>
</dbReference>
<protein>
    <submittedName>
        <fullName evidence="6">HrpA-like helicase</fullName>
    </submittedName>
</protein>
<name>A0A090S003_9VIBR</name>
<evidence type="ECO:0000256" key="4">
    <source>
        <dbReference type="ARBA" id="ARBA00022840"/>
    </source>
</evidence>
<gene>
    <name evidence="6" type="ORF">JCM19235_295</name>
</gene>
<evidence type="ECO:0000256" key="1">
    <source>
        <dbReference type="ARBA" id="ARBA00022741"/>
    </source>
</evidence>
<dbReference type="Pfam" id="PF00270">
    <property type="entry name" value="DEAD"/>
    <property type="match status" value="1"/>
</dbReference>
<sequence length="402" mass="45395">MRQQQVYSRHPTEITENTMTLPIDSIEEDVKKTLAHSHLIVEAETGSGKSTRLPLWAMEQGKVLVVEPRRIACTSLAEFLAESLGEKVGEKIGYAIKLENRFTAESQVVFVTPGVALRWYAENELAEYSVVIVDEFHERRWDTDLLVALLKQKQSHRTIITSATIEGEKLARYFNAERLVASGRVYDVDIQHRRDDSRQLPDSRHLETRIKQEVIGQLGETSGDILVFLPGRKEIQQVRSALAPLCDTEDILVAPLHASVTDHERSLAMNIQDKRKVVLATNVAETSLTIPNIAGDRFWVRASQCPAKWSNDAHAHSHFKSERVAASRPLRTRDEWYLCTFVWRACSIRVGNATGVATRVYRGANAGFRGLWARVRDPELYRLYTGQIVSLGKNAAQRARGD</sequence>
<keyword evidence="7" id="KW-1185">Reference proteome</keyword>
<evidence type="ECO:0000313" key="7">
    <source>
        <dbReference type="Proteomes" id="UP000029228"/>
    </source>
</evidence>
<dbReference type="STRING" id="990268.JCM19235_295"/>
<organism evidence="6 7">
    <name type="scientific">Vibrio maritimus</name>
    <dbReference type="NCBI Taxonomy" id="990268"/>
    <lineage>
        <taxon>Bacteria</taxon>
        <taxon>Pseudomonadati</taxon>
        <taxon>Pseudomonadota</taxon>
        <taxon>Gammaproteobacteria</taxon>
        <taxon>Vibrionales</taxon>
        <taxon>Vibrionaceae</taxon>
        <taxon>Vibrio</taxon>
    </lineage>
</organism>
<keyword evidence="2" id="KW-0378">Hydrolase</keyword>
<dbReference type="InterPro" id="IPR011545">
    <property type="entry name" value="DEAD/DEAH_box_helicase_dom"/>
</dbReference>
<evidence type="ECO:0000259" key="5">
    <source>
        <dbReference type="PROSITE" id="PS51192"/>
    </source>
</evidence>
<dbReference type="GO" id="GO:0004386">
    <property type="term" value="F:helicase activity"/>
    <property type="evidence" value="ECO:0007669"/>
    <property type="project" value="UniProtKB-KW"/>
</dbReference>
<dbReference type="InterPro" id="IPR027417">
    <property type="entry name" value="P-loop_NTPase"/>
</dbReference>
<dbReference type="PANTHER" id="PTHR43519:SF1">
    <property type="entry name" value="ATP-DEPENDENT RNA HELICASE HRPB"/>
    <property type="match status" value="1"/>
</dbReference>
<dbReference type="CDD" id="cd17917">
    <property type="entry name" value="DEXHc_RHA-like"/>
    <property type="match status" value="1"/>
</dbReference>
<dbReference type="InterPro" id="IPR001650">
    <property type="entry name" value="Helicase_C-like"/>
</dbReference>
<evidence type="ECO:0000256" key="3">
    <source>
        <dbReference type="ARBA" id="ARBA00022806"/>
    </source>
</evidence>
<dbReference type="InterPro" id="IPR014001">
    <property type="entry name" value="Helicase_ATP-bd"/>
</dbReference>
<dbReference type="PANTHER" id="PTHR43519">
    <property type="entry name" value="ATP-DEPENDENT RNA HELICASE HRPB"/>
    <property type="match status" value="1"/>
</dbReference>
<keyword evidence="3 6" id="KW-0347">Helicase</keyword>
<dbReference type="Proteomes" id="UP000029228">
    <property type="component" value="Unassembled WGS sequence"/>
</dbReference>
<reference evidence="6 7" key="1">
    <citation type="submission" date="2014-09" db="EMBL/GenBank/DDBJ databases">
        <title>Vibrio maritimus JCM 19235. (C45) whole genome shotgun sequence.</title>
        <authorList>
            <person name="Sawabe T."/>
            <person name="Meirelles P."/>
            <person name="Nakanishi M."/>
            <person name="Sayaka M."/>
            <person name="Hattori M."/>
            <person name="Ohkuma M."/>
        </authorList>
    </citation>
    <scope>NUCLEOTIDE SEQUENCE [LARGE SCALE GENOMIC DNA]</scope>
    <source>
        <strain evidence="7">JCM19235</strain>
    </source>
</reference>
<dbReference type="GO" id="GO:0016787">
    <property type="term" value="F:hydrolase activity"/>
    <property type="evidence" value="ECO:0007669"/>
    <property type="project" value="UniProtKB-KW"/>
</dbReference>
<evidence type="ECO:0000313" key="6">
    <source>
        <dbReference type="EMBL" id="GAL21020.1"/>
    </source>
</evidence>
<dbReference type="PROSITE" id="PS51192">
    <property type="entry name" value="HELICASE_ATP_BIND_1"/>
    <property type="match status" value="1"/>
</dbReference>
<keyword evidence="1" id="KW-0547">Nucleotide-binding</keyword>
<accession>A0A090S003</accession>
<dbReference type="Pfam" id="PF00271">
    <property type="entry name" value="Helicase_C"/>
    <property type="match status" value="1"/>
</dbReference>
<evidence type="ECO:0000256" key="2">
    <source>
        <dbReference type="ARBA" id="ARBA00022801"/>
    </source>
</evidence>